<organism evidence="1 2">
    <name type="scientific">Brassica cretica</name>
    <name type="common">Mustard</name>
    <dbReference type="NCBI Taxonomy" id="69181"/>
    <lineage>
        <taxon>Eukaryota</taxon>
        <taxon>Viridiplantae</taxon>
        <taxon>Streptophyta</taxon>
        <taxon>Embryophyta</taxon>
        <taxon>Tracheophyta</taxon>
        <taxon>Spermatophyta</taxon>
        <taxon>Magnoliopsida</taxon>
        <taxon>eudicotyledons</taxon>
        <taxon>Gunneridae</taxon>
        <taxon>Pentapetalae</taxon>
        <taxon>rosids</taxon>
        <taxon>malvids</taxon>
        <taxon>Brassicales</taxon>
        <taxon>Brassicaceae</taxon>
        <taxon>Brassiceae</taxon>
        <taxon>Brassica</taxon>
    </lineage>
</organism>
<protein>
    <submittedName>
        <fullName evidence="1">Uncharacterized protein</fullName>
    </submittedName>
</protein>
<comment type="caution">
    <text evidence="1">The sequence shown here is derived from an EMBL/GenBank/DDBJ whole genome shotgun (WGS) entry which is preliminary data.</text>
</comment>
<evidence type="ECO:0000313" key="1">
    <source>
        <dbReference type="EMBL" id="KAF3552974.1"/>
    </source>
</evidence>
<dbReference type="EMBL" id="QGKX02000996">
    <property type="protein sequence ID" value="KAF3552974.1"/>
    <property type="molecule type" value="Genomic_DNA"/>
</dbReference>
<dbReference type="Proteomes" id="UP000712600">
    <property type="component" value="Unassembled WGS sequence"/>
</dbReference>
<proteinExistence type="predicted"/>
<reference evidence="1" key="1">
    <citation type="submission" date="2019-12" db="EMBL/GenBank/DDBJ databases">
        <title>Genome sequencing and annotation of Brassica cretica.</title>
        <authorList>
            <person name="Studholme D.J."/>
            <person name="Sarris P."/>
        </authorList>
    </citation>
    <scope>NUCLEOTIDE SEQUENCE</scope>
    <source>
        <strain evidence="1">PFS-109/04</strain>
        <tissue evidence="1">Leaf</tissue>
    </source>
</reference>
<dbReference type="AlphaFoldDB" id="A0A8S9QJH4"/>
<gene>
    <name evidence="1" type="ORF">F2Q69_00014922</name>
</gene>
<sequence>MLDFHMSTSATLDVRPLKNQWKRRKRALKLSTGETIGDIPVHCLYNNTMSDILLQETRVARSLSFPFSKYLYRK</sequence>
<accession>A0A8S9QJH4</accession>
<name>A0A8S9QJH4_BRACR</name>
<evidence type="ECO:0000313" key="2">
    <source>
        <dbReference type="Proteomes" id="UP000712600"/>
    </source>
</evidence>